<evidence type="ECO:0000256" key="2">
    <source>
        <dbReference type="ARBA" id="ARBA00034247"/>
    </source>
</evidence>
<dbReference type="InterPro" id="IPR000160">
    <property type="entry name" value="GGDEF_dom"/>
</dbReference>
<dbReference type="EC" id="2.7.7.65" evidence="1"/>
<gene>
    <name evidence="5" type="ORF">ACFSAG_08420</name>
</gene>
<dbReference type="Proteomes" id="UP001597215">
    <property type="component" value="Unassembled WGS sequence"/>
</dbReference>
<dbReference type="RefSeq" id="WP_381513480.1">
    <property type="nucleotide sequence ID" value="NZ_JBHUEL010000008.1"/>
</dbReference>
<reference evidence="6" key="1">
    <citation type="journal article" date="2019" name="Int. J. Syst. Evol. Microbiol.">
        <title>The Global Catalogue of Microorganisms (GCM) 10K type strain sequencing project: providing services to taxonomists for standard genome sequencing and annotation.</title>
        <authorList>
            <consortium name="The Broad Institute Genomics Platform"/>
            <consortium name="The Broad Institute Genome Sequencing Center for Infectious Disease"/>
            <person name="Wu L."/>
            <person name="Ma J."/>
        </authorList>
    </citation>
    <scope>NUCLEOTIDE SEQUENCE [LARGE SCALE GENOMIC DNA]</scope>
    <source>
        <strain evidence="6">CGMCC 1.12449</strain>
    </source>
</reference>
<keyword evidence="3" id="KW-0472">Membrane</keyword>
<evidence type="ECO:0000256" key="3">
    <source>
        <dbReference type="SAM" id="Phobius"/>
    </source>
</evidence>
<keyword evidence="3" id="KW-0812">Transmembrane</keyword>
<dbReference type="Gene3D" id="3.30.70.270">
    <property type="match status" value="1"/>
</dbReference>
<evidence type="ECO:0000313" key="5">
    <source>
        <dbReference type="EMBL" id="MFD1766864.1"/>
    </source>
</evidence>
<dbReference type="InterPro" id="IPR029787">
    <property type="entry name" value="Nucleotide_cyclase"/>
</dbReference>
<dbReference type="Pfam" id="PF00990">
    <property type="entry name" value="GGDEF"/>
    <property type="match status" value="1"/>
</dbReference>
<dbReference type="EMBL" id="JBHUEL010000008">
    <property type="protein sequence ID" value="MFD1766864.1"/>
    <property type="molecule type" value="Genomic_DNA"/>
</dbReference>
<keyword evidence="6" id="KW-1185">Reference proteome</keyword>
<dbReference type="PROSITE" id="PS50887">
    <property type="entry name" value="GGDEF"/>
    <property type="match status" value="1"/>
</dbReference>
<name>A0ABW4MCS2_9SPHN</name>
<dbReference type="SMART" id="SM00267">
    <property type="entry name" value="GGDEF"/>
    <property type="match status" value="1"/>
</dbReference>
<dbReference type="NCBIfam" id="TIGR00254">
    <property type="entry name" value="GGDEF"/>
    <property type="match status" value="1"/>
</dbReference>
<comment type="caution">
    <text evidence="5">The sequence shown here is derived from an EMBL/GenBank/DDBJ whole genome shotgun (WGS) entry which is preliminary data.</text>
</comment>
<dbReference type="InterPro" id="IPR043128">
    <property type="entry name" value="Rev_trsase/Diguanyl_cyclase"/>
</dbReference>
<dbReference type="CDD" id="cd01949">
    <property type="entry name" value="GGDEF"/>
    <property type="match status" value="1"/>
</dbReference>
<feature type="domain" description="GGDEF" evidence="4">
    <location>
        <begin position="107"/>
        <end position="244"/>
    </location>
</feature>
<comment type="catalytic activity">
    <reaction evidence="2">
        <text>2 GTP = 3',3'-c-di-GMP + 2 diphosphate</text>
        <dbReference type="Rhea" id="RHEA:24898"/>
        <dbReference type="ChEBI" id="CHEBI:33019"/>
        <dbReference type="ChEBI" id="CHEBI:37565"/>
        <dbReference type="ChEBI" id="CHEBI:58805"/>
        <dbReference type="EC" id="2.7.7.65"/>
    </reaction>
</comment>
<accession>A0ABW4MCS2</accession>
<protein>
    <recommendedName>
        <fullName evidence="1">diguanylate cyclase</fullName>
        <ecNumber evidence="1">2.7.7.65</ecNumber>
    </recommendedName>
</protein>
<sequence>MNWGSTKLRLVLVGIGVVAFSVITSLLATHASFTMSEQVSYRDSMLVALVIPLLVAPPSYGYVAWLSWKLKKANERLDSLAHQDPLTGLSNRRAFVDAATARLSEGSAQILAMIDIDHFKRINDRIGHAGGDNALKHAADLLRRSAPQDALLARLGGEEFGLLFALPADDGGAATSAAAAHVEAMRLQLESLPLITPQGRIDVTASFGLAIARADETLDTLLSRADLALYAAKHAGRNRLHMAM</sequence>
<evidence type="ECO:0000256" key="1">
    <source>
        <dbReference type="ARBA" id="ARBA00012528"/>
    </source>
</evidence>
<feature type="transmembrane region" description="Helical" evidence="3">
    <location>
        <begin position="45"/>
        <end position="68"/>
    </location>
</feature>
<proteinExistence type="predicted"/>
<dbReference type="PANTHER" id="PTHR45138">
    <property type="entry name" value="REGULATORY COMPONENTS OF SENSORY TRANSDUCTION SYSTEM"/>
    <property type="match status" value="1"/>
</dbReference>
<dbReference type="InterPro" id="IPR050469">
    <property type="entry name" value="Diguanylate_Cyclase"/>
</dbReference>
<keyword evidence="3" id="KW-1133">Transmembrane helix</keyword>
<organism evidence="5 6">
    <name type="scientific">Sphingorhabdus buctiana</name>
    <dbReference type="NCBI Taxonomy" id="1508805"/>
    <lineage>
        <taxon>Bacteria</taxon>
        <taxon>Pseudomonadati</taxon>
        <taxon>Pseudomonadota</taxon>
        <taxon>Alphaproteobacteria</taxon>
        <taxon>Sphingomonadales</taxon>
        <taxon>Sphingomonadaceae</taxon>
        <taxon>Sphingorhabdus</taxon>
    </lineage>
</organism>
<evidence type="ECO:0000313" key="6">
    <source>
        <dbReference type="Proteomes" id="UP001597215"/>
    </source>
</evidence>
<dbReference type="SUPFAM" id="SSF55073">
    <property type="entry name" value="Nucleotide cyclase"/>
    <property type="match status" value="1"/>
</dbReference>
<dbReference type="PANTHER" id="PTHR45138:SF9">
    <property type="entry name" value="DIGUANYLATE CYCLASE DGCM-RELATED"/>
    <property type="match status" value="1"/>
</dbReference>
<feature type="transmembrane region" description="Helical" evidence="3">
    <location>
        <begin position="12"/>
        <end position="33"/>
    </location>
</feature>
<evidence type="ECO:0000259" key="4">
    <source>
        <dbReference type="PROSITE" id="PS50887"/>
    </source>
</evidence>